<protein>
    <recommendedName>
        <fullName evidence="3">Glucosamine inositolphosphorylceramide transferase 1 N-terminal domain-containing protein</fullName>
    </recommendedName>
</protein>
<name>A0A5B8V792_9BACT</name>
<evidence type="ECO:0000313" key="5">
    <source>
        <dbReference type="Proteomes" id="UP000321533"/>
    </source>
</evidence>
<dbReference type="InterPro" id="IPR052176">
    <property type="entry name" value="Glycosyl_Hydrlase_43_Enz"/>
</dbReference>
<keyword evidence="5" id="KW-1185">Reference proteome</keyword>
<dbReference type="InterPro" id="IPR023296">
    <property type="entry name" value="Glyco_hydro_beta-prop_sf"/>
</dbReference>
<organism evidence="4 5">
    <name type="scientific">Panacibacter ginsenosidivorans</name>
    <dbReference type="NCBI Taxonomy" id="1813871"/>
    <lineage>
        <taxon>Bacteria</taxon>
        <taxon>Pseudomonadati</taxon>
        <taxon>Bacteroidota</taxon>
        <taxon>Chitinophagia</taxon>
        <taxon>Chitinophagales</taxon>
        <taxon>Chitinophagaceae</taxon>
        <taxon>Panacibacter</taxon>
    </lineage>
</organism>
<dbReference type="PANTHER" id="PTHR43772">
    <property type="entry name" value="ENDO-1,4-BETA-XYLANASE"/>
    <property type="match status" value="1"/>
</dbReference>
<dbReference type="RefSeq" id="WP_147189187.1">
    <property type="nucleotide sequence ID" value="NZ_CP042435.1"/>
</dbReference>
<dbReference type="OrthoDB" id="3771157at2"/>
<reference evidence="4 5" key="1">
    <citation type="journal article" date="2016" name="Int. J. Syst. Evol. Microbiol.">
        <title>Panacibacter ginsenosidivorans gen. nov., sp. nov., with ginsenoside converting activity isolated from soil of a ginseng field.</title>
        <authorList>
            <person name="Siddiqi M.Z."/>
            <person name="Muhammad Shafi S."/>
            <person name="Choi K.D."/>
            <person name="Im W.T."/>
        </authorList>
    </citation>
    <scope>NUCLEOTIDE SEQUENCE [LARGE SCALE GENOMIC DNA]</scope>
    <source>
        <strain evidence="4 5">Gsoil1550</strain>
    </source>
</reference>
<dbReference type="InterPro" id="IPR056442">
    <property type="entry name" value="GINT1_N"/>
</dbReference>
<evidence type="ECO:0000313" key="4">
    <source>
        <dbReference type="EMBL" id="QEC67380.1"/>
    </source>
</evidence>
<dbReference type="SUPFAM" id="SSF75005">
    <property type="entry name" value="Arabinanase/levansucrase/invertase"/>
    <property type="match status" value="1"/>
</dbReference>
<proteinExistence type="predicted"/>
<keyword evidence="1" id="KW-0858">Xylan degradation</keyword>
<evidence type="ECO:0000259" key="3">
    <source>
        <dbReference type="Pfam" id="PF24793"/>
    </source>
</evidence>
<feature type="domain" description="Glucosamine inositolphosphorylceramide transferase 1 N-terminal" evidence="3">
    <location>
        <begin position="304"/>
        <end position="525"/>
    </location>
</feature>
<dbReference type="Gene3D" id="2.115.10.20">
    <property type="entry name" value="Glycosyl hydrolase domain, family 43"/>
    <property type="match status" value="1"/>
</dbReference>
<keyword evidence="1" id="KW-0624">Polysaccharide degradation</keyword>
<dbReference type="KEGG" id="pgin:FRZ67_08750"/>
<evidence type="ECO:0000256" key="2">
    <source>
        <dbReference type="ARBA" id="ARBA00023277"/>
    </source>
</evidence>
<dbReference type="GO" id="GO:0045493">
    <property type="term" value="P:xylan catabolic process"/>
    <property type="evidence" value="ECO:0007669"/>
    <property type="project" value="UniProtKB-KW"/>
</dbReference>
<keyword evidence="2" id="KW-0119">Carbohydrate metabolism</keyword>
<gene>
    <name evidence="4" type="ORF">FRZ67_08750</name>
</gene>
<dbReference type="AlphaFoldDB" id="A0A5B8V792"/>
<dbReference type="Pfam" id="PF24793">
    <property type="entry name" value="GINT1_N"/>
    <property type="match status" value="1"/>
</dbReference>
<evidence type="ECO:0000256" key="1">
    <source>
        <dbReference type="ARBA" id="ARBA00022651"/>
    </source>
</evidence>
<sequence>MPPNKIKVGFLIDSFFVPAWVHETFKRITESNYAFAVVVIKKEGGVSTFKGFNYIAYNLYGKISRKYTKIRPKAFLKKNATEFFKDVPVLEVKTSLQNGASHLQEHDINTIKGYGLDVLIKFGFNKLGGGVLSAAACGVWTFDNEKIYGSAGTNAGVWEVVKGSCATPITLRILADTEPEKVLYQSFSTTGISISKCQGLACWKAVSFIPRRLKELYEFGTEAFLQNIRDYSKSINLKGQPANPPANGKFITYLFSRYSKWIGRKIWGLNNQEQWLLLYHFNDQNKLPDLSVTDFKYKEIIPPSSKFWADPCVFKNSDGKYFIFFEEYVYKRKKAHLSVLEIDKDGTISKPQIVLEKPYHLSYPFILTEGNDIYMIPETSENKTIEIYKCVSFPDKWEFQMNLMENIHAVDTTIHFYNNKYWLFVNIKENKGGSAWDELFLFSADTLLTQNWRPHPQNPIISDVRQSRPAGHLIEHEGKLYRPSQDCSCSYGYATNMNEIITLNEKEYKEKTVTKLLPKWNKKAMAVHTLSSRDGLAVLDARYKSKK</sequence>
<dbReference type="EMBL" id="CP042435">
    <property type="protein sequence ID" value="QEC67380.1"/>
    <property type="molecule type" value="Genomic_DNA"/>
</dbReference>
<dbReference type="Proteomes" id="UP000321533">
    <property type="component" value="Chromosome"/>
</dbReference>
<accession>A0A5B8V792</accession>
<dbReference type="PANTHER" id="PTHR43772:SF2">
    <property type="entry name" value="PUTATIVE (AFU_ORTHOLOGUE AFUA_2G04480)-RELATED"/>
    <property type="match status" value="1"/>
</dbReference>